<dbReference type="InterPro" id="IPR001851">
    <property type="entry name" value="ABC_transp_permease"/>
</dbReference>
<feature type="transmembrane region" description="Helical" evidence="6">
    <location>
        <begin position="96"/>
        <end position="113"/>
    </location>
</feature>
<feature type="transmembrane region" description="Helical" evidence="6">
    <location>
        <begin position="119"/>
        <end position="138"/>
    </location>
</feature>
<dbReference type="AlphaFoldDB" id="A0A6J6H1H9"/>
<feature type="transmembrane region" description="Helical" evidence="6">
    <location>
        <begin position="332"/>
        <end position="355"/>
    </location>
</feature>
<gene>
    <name evidence="7" type="ORF">UFOPK1827_00977</name>
</gene>
<evidence type="ECO:0000256" key="1">
    <source>
        <dbReference type="ARBA" id="ARBA00004651"/>
    </source>
</evidence>
<sequence length="375" mass="39282">MSRFGFRLEPRSDLPKWLPWAVPVGSFLVALVVGAIVLSVTGQNPFSVYARIVDRAFLSDGALSGTLVSATPLLFTGLCAAVAFRIGFFNIGGEGQFVMGAIFGSGIALKLGADAPGVLAVAAMIVFGAIGGGLWALIPGILKTRFRTNEIITSLMLNYVAAVIATYLIFDSNSFWRELSGSGAVFPKGKVLPTIAWWPKLDFGSVIVPFGFLLGMVIAGWLYVLQRKTRFGFEMRVVGGAPTTARYAGIKPNRVIIAVAALSGALAGIGGATDVGNFRHILDPKGLQQSGFGYAGIVVAALARLNPVAVVFVAILLGGITNAGYALRGPDFPAGLVGVLQGLILFCTLGGEVLARYRVTRSVRNGSTETALEPA</sequence>
<keyword evidence="5 6" id="KW-0472">Membrane</keyword>
<evidence type="ECO:0000256" key="6">
    <source>
        <dbReference type="SAM" id="Phobius"/>
    </source>
</evidence>
<feature type="transmembrane region" description="Helical" evidence="6">
    <location>
        <begin position="150"/>
        <end position="170"/>
    </location>
</feature>
<reference evidence="7" key="1">
    <citation type="submission" date="2020-05" db="EMBL/GenBank/DDBJ databases">
        <authorList>
            <person name="Chiriac C."/>
            <person name="Salcher M."/>
            <person name="Ghai R."/>
            <person name="Kavagutti S V."/>
        </authorList>
    </citation>
    <scope>NUCLEOTIDE SEQUENCE</scope>
</reference>
<dbReference type="PANTHER" id="PTHR47089:SF1">
    <property type="entry name" value="GUANOSINE ABC TRANSPORTER PERMEASE PROTEIN NUPP"/>
    <property type="match status" value="1"/>
</dbReference>
<evidence type="ECO:0000256" key="5">
    <source>
        <dbReference type="ARBA" id="ARBA00023136"/>
    </source>
</evidence>
<evidence type="ECO:0000256" key="3">
    <source>
        <dbReference type="ARBA" id="ARBA00022692"/>
    </source>
</evidence>
<feature type="transmembrane region" description="Helical" evidence="6">
    <location>
        <begin position="62"/>
        <end position="84"/>
    </location>
</feature>
<dbReference type="PANTHER" id="PTHR47089">
    <property type="entry name" value="ABC TRANSPORTER, PERMEASE PROTEIN"/>
    <property type="match status" value="1"/>
</dbReference>
<evidence type="ECO:0000313" key="7">
    <source>
        <dbReference type="EMBL" id="CAB4606203.1"/>
    </source>
</evidence>
<keyword evidence="2" id="KW-1003">Cell membrane</keyword>
<dbReference type="GO" id="GO:0022857">
    <property type="term" value="F:transmembrane transporter activity"/>
    <property type="evidence" value="ECO:0007669"/>
    <property type="project" value="InterPro"/>
</dbReference>
<dbReference type="Pfam" id="PF02653">
    <property type="entry name" value="BPD_transp_2"/>
    <property type="match status" value="1"/>
</dbReference>
<keyword evidence="3 6" id="KW-0812">Transmembrane</keyword>
<feature type="transmembrane region" description="Helical" evidence="6">
    <location>
        <begin position="20"/>
        <end position="42"/>
    </location>
</feature>
<feature type="transmembrane region" description="Helical" evidence="6">
    <location>
        <begin position="206"/>
        <end position="225"/>
    </location>
</feature>
<comment type="subcellular location">
    <subcellularLocation>
        <location evidence="1">Cell membrane</location>
        <topology evidence="1">Multi-pass membrane protein</topology>
    </subcellularLocation>
</comment>
<dbReference type="EMBL" id="CAEZUO010000039">
    <property type="protein sequence ID" value="CAB4606203.1"/>
    <property type="molecule type" value="Genomic_DNA"/>
</dbReference>
<name>A0A6J6H1H9_9ZZZZ</name>
<evidence type="ECO:0000256" key="2">
    <source>
        <dbReference type="ARBA" id="ARBA00022475"/>
    </source>
</evidence>
<proteinExistence type="predicted"/>
<keyword evidence="4 6" id="KW-1133">Transmembrane helix</keyword>
<dbReference type="GO" id="GO:0005886">
    <property type="term" value="C:plasma membrane"/>
    <property type="evidence" value="ECO:0007669"/>
    <property type="project" value="UniProtKB-SubCell"/>
</dbReference>
<evidence type="ECO:0000256" key="4">
    <source>
        <dbReference type="ARBA" id="ARBA00022989"/>
    </source>
</evidence>
<organism evidence="7">
    <name type="scientific">freshwater metagenome</name>
    <dbReference type="NCBI Taxonomy" id="449393"/>
    <lineage>
        <taxon>unclassified sequences</taxon>
        <taxon>metagenomes</taxon>
        <taxon>ecological metagenomes</taxon>
    </lineage>
</organism>
<accession>A0A6J6H1H9</accession>
<protein>
    <submittedName>
        <fullName evidence="7">Unannotated protein</fullName>
    </submittedName>
</protein>
<dbReference type="CDD" id="cd06580">
    <property type="entry name" value="TM_PBP1_transp_TpRbsC_like"/>
    <property type="match status" value="1"/>
</dbReference>
<feature type="transmembrane region" description="Helical" evidence="6">
    <location>
        <begin position="292"/>
        <end position="320"/>
    </location>
</feature>